<evidence type="ECO:0000313" key="2">
    <source>
        <dbReference type="EMBL" id="EAY07302.1"/>
    </source>
</evidence>
<dbReference type="VEuPathDB" id="TrichDB:TVAG_223650"/>
<accession>A2EJ70</accession>
<reference evidence="2" key="1">
    <citation type="submission" date="2006-10" db="EMBL/GenBank/DDBJ databases">
        <authorList>
            <person name="Amadeo P."/>
            <person name="Zhao Q."/>
            <person name="Wortman J."/>
            <person name="Fraser-Liggett C."/>
            <person name="Carlton J."/>
        </authorList>
    </citation>
    <scope>NUCLEOTIDE SEQUENCE</scope>
    <source>
        <strain evidence="2">G3</strain>
    </source>
</reference>
<name>A2EJ70_TRIV3</name>
<dbReference type="AlphaFoldDB" id="A2EJ70"/>
<feature type="transmembrane region" description="Helical" evidence="1">
    <location>
        <begin position="695"/>
        <end position="718"/>
    </location>
</feature>
<dbReference type="VEuPathDB" id="TrichDB:TVAGG3_0199100"/>
<dbReference type="OrthoDB" id="10679003at2759"/>
<dbReference type="EMBL" id="DS113403">
    <property type="protein sequence ID" value="EAY07302.1"/>
    <property type="molecule type" value="Genomic_DNA"/>
</dbReference>
<sequence length="736" mass="85431">MLQFLIAFSSSVNAKDVFIRKILKPDYYYTLPISFDMITKRICTVNKEEGTIACPKGTNASNAAYIKTKISNLPDLVFDRRELTCNTLTTNINQKCYVDIFKNGQKINWAHPNASQTISGPIGQLLNDLNVVVYFFSGDAEAVFKLPTIKFIAKDFEIQKYGSPTKEKIKDKIYRYTVEIEPTEQFYLSPLYINNAHQRPKLYWSYNSPISRSKTDLTLTPIIANSSLIVGYDIYNDDNFIPWHARTYKNYTFMELSIHPLTKFKVSCIIMEVETKSYRDALEKWHLAFSDIYDKHGIGISYWFTWDYELMYKQDELLKSCLVNAFWGYYMLEKEPPPRIKAFRYYSPSMINNQWVKNDENIEENLRKCPNETCKMALEYGIRDIDGKLRCYDNGTTGSSCFFLISTEKKKQYQEEMKKLMDKYKFTGIAFDVFGRYDASYTDKEMPLDIYPYKILDDKNNNAEFYRLYNGALDLLKSFKQYAPNGFWINAGTTPPNVVQHIALTGSERYFNKNEFTHSRDGLWNHRFSLGSRPMTILDLSYGNQYVESAFCYCAAVGCVPSVDHYDKSQTIWYNETIRKQMTAYFDVWKPIYEEMHNDTTFMANANGQVDGGNYTDEWGSFCKKNGYCYVAFVASEKNKEYRVKVEGHPKLYYKSNAVTYEINGNEITFKSSEDFRSLIIKYDNINYSNNKKGIIAGSVIGVIVVIIVITAVVFIILKKKKENQSDAAVEHMQIV</sequence>
<dbReference type="InParanoid" id="A2EJ70"/>
<evidence type="ECO:0000313" key="3">
    <source>
        <dbReference type="Proteomes" id="UP000001542"/>
    </source>
</evidence>
<keyword evidence="1" id="KW-0812">Transmembrane</keyword>
<evidence type="ECO:0000256" key="1">
    <source>
        <dbReference type="SAM" id="Phobius"/>
    </source>
</evidence>
<dbReference type="Proteomes" id="UP000001542">
    <property type="component" value="Unassembled WGS sequence"/>
</dbReference>
<dbReference type="RefSeq" id="XP_001319525.1">
    <property type="nucleotide sequence ID" value="XM_001319490.1"/>
</dbReference>
<reference evidence="2" key="2">
    <citation type="journal article" date="2007" name="Science">
        <title>Draft genome sequence of the sexually transmitted pathogen Trichomonas vaginalis.</title>
        <authorList>
            <person name="Carlton J.M."/>
            <person name="Hirt R.P."/>
            <person name="Silva J.C."/>
            <person name="Delcher A.L."/>
            <person name="Schatz M."/>
            <person name="Zhao Q."/>
            <person name="Wortman J.R."/>
            <person name="Bidwell S.L."/>
            <person name="Alsmark U.C.M."/>
            <person name="Besteiro S."/>
            <person name="Sicheritz-Ponten T."/>
            <person name="Noel C.J."/>
            <person name="Dacks J.B."/>
            <person name="Foster P.G."/>
            <person name="Simillion C."/>
            <person name="Van de Peer Y."/>
            <person name="Miranda-Saavedra D."/>
            <person name="Barton G.J."/>
            <person name="Westrop G.D."/>
            <person name="Mueller S."/>
            <person name="Dessi D."/>
            <person name="Fiori P.L."/>
            <person name="Ren Q."/>
            <person name="Paulsen I."/>
            <person name="Zhang H."/>
            <person name="Bastida-Corcuera F.D."/>
            <person name="Simoes-Barbosa A."/>
            <person name="Brown M.T."/>
            <person name="Hayes R.D."/>
            <person name="Mukherjee M."/>
            <person name="Okumura C.Y."/>
            <person name="Schneider R."/>
            <person name="Smith A.J."/>
            <person name="Vanacova S."/>
            <person name="Villalvazo M."/>
            <person name="Haas B.J."/>
            <person name="Pertea M."/>
            <person name="Feldblyum T.V."/>
            <person name="Utterback T.R."/>
            <person name="Shu C.L."/>
            <person name="Osoegawa K."/>
            <person name="de Jong P.J."/>
            <person name="Hrdy I."/>
            <person name="Horvathova L."/>
            <person name="Zubacova Z."/>
            <person name="Dolezal P."/>
            <person name="Malik S.B."/>
            <person name="Logsdon J.M. Jr."/>
            <person name="Henze K."/>
            <person name="Gupta A."/>
            <person name="Wang C.C."/>
            <person name="Dunne R.L."/>
            <person name="Upcroft J.A."/>
            <person name="Upcroft P."/>
            <person name="White O."/>
            <person name="Salzberg S.L."/>
            <person name="Tang P."/>
            <person name="Chiu C.-H."/>
            <person name="Lee Y.-S."/>
            <person name="Embley T.M."/>
            <person name="Coombs G.H."/>
            <person name="Mottram J.C."/>
            <person name="Tachezy J."/>
            <person name="Fraser-Liggett C.M."/>
            <person name="Johnson P.J."/>
        </authorList>
    </citation>
    <scope>NUCLEOTIDE SEQUENCE [LARGE SCALE GENOMIC DNA]</scope>
    <source>
        <strain evidence="2">G3</strain>
    </source>
</reference>
<dbReference type="KEGG" id="tva:4765190"/>
<keyword evidence="1" id="KW-0472">Membrane</keyword>
<organism evidence="2 3">
    <name type="scientific">Trichomonas vaginalis (strain ATCC PRA-98 / G3)</name>
    <dbReference type="NCBI Taxonomy" id="412133"/>
    <lineage>
        <taxon>Eukaryota</taxon>
        <taxon>Metamonada</taxon>
        <taxon>Parabasalia</taxon>
        <taxon>Trichomonadida</taxon>
        <taxon>Trichomonadidae</taxon>
        <taxon>Trichomonas</taxon>
    </lineage>
</organism>
<protein>
    <submittedName>
        <fullName evidence="2">Uncharacterized protein</fullName>
    </submittedName>
</protein>
<keyword evidence="1" id="KW-1133">Transmembrane helix</keyword>
<keyword evidence="3" id="KW-1185">Reference proteome</keyword>
<proteinExistence type="predicted"/>
<gene>
    <name evidence="2" type="ORF">TVAG_223650</name>
</gene>